<evidence type="ECO:0000313" key="1">
    <source>
        <dbReference type="EMBL" id="MEE3715607.1"/>
    </source>
</evidence>
<name>A0AAW9PSZ7_9CYAN</name>
<dbReference type="SUPFAM" id="SSF69635">
    <property type="entry name" value="Type III secretory system chaperone-like"/>
    <property type="match status" value="1"/>
</dbReference>
<protein>
    <submittedName>
        <fullName evidence="1">Type III secretion system chaperone</fullName>
    </submittedName>
</protein>
<accession>A0AAW9PSZ7</accession>
<reference evidence="1" key="1">
    <citation type="submission" date="2024-01" db="EMBL/GenBank/DDBJ databases">
        <title>Bank of Algae and Cyanobacteria of the Azores (BACA) strain genomes.</title>
        <authorList>
            <person name="Luz R."/>
            <person name="Cordeiro R."/>
            <person name="Fonseca A."/>
            <person name="Goncalves V."/>
        </authorList>
    </citation>
    <scope>NUCLEOTIDE SEQUENCE</scope>
    <source>
        <strain evidence="1">BACA0141</strain>
    </source>
</reference>
<comment type="caution">
    <text evidence="1">The sequence shown here is derived from an EMBL/GenBank/DDBJ whole genome shotgun (WGS) entry which is preliminary data.</text>
</comment>
<organism evidence="1 2">
    <name type="scientific">Tumidithrix elongata BACA0141</name>
    <dbReference type="NCBI Taxonomy" id="2716417"/>
    <lineage>
        <taxon>Bacteria</taxon>
        <taxon>Bacillati</taxon>
        <taxon>Cyanobacteriota</taxon>
        <taxon>Cyanophyceae</taxon>
        <taxon>Pseudanabaenales</taxon>
        <taxon>Pseudanabaenaceae</taxon>
        <taxon>Tumidithrix</taxon>
        <taxon>Tumidithrix elongata</taxon>
    </lineage>
</organism>
<gene>
    <name evidence="1" type="ORF">V2H45_02480</name>
</gene>
<proteinExistence type="predicted"/>
<dbReference type="CDD" id="cd16364">
    <property type="entry name" value="T3SC_I-like"/>
    <property type="match status" value="1"/>
</dbReference>
<keyword evidence="2" id="KW-1185">Reference proteome</keyword>
<dbReference type="EMBL" id="JAZBJZ010000005">
    <property type="protein sequence ID" value="MEE3715607.1"/>
    <property type="molecule type" value="Genomic_DNA"/>
</dbReference>
<evidence type="ECO:0000313" key="2">
    <source>
        <dbReference type="Proteomes" id="UP001333818"/>
    </source>
</evidence>
<dbReference type="AlphaFoldDB" id="A0AAW9PSZ7"/>
<dbReference type="RefSeq" id="WP_330482031.1">
    <property type="nucleotide sequence ID" value="NZ_JAZBJZ010000005.1"/>
</dbReference>
<dbReference type="Gene3D" id="3.30.1460.10">
    <property type="match status" value="1"/>
</dbReference>
<dbReference type="Proteomes" id="UP001333818">
    <property type="component" value="Unassembled WGS sequence"/>
</dbReference>
<sequence>MSLKTDLDTALTELSESSNLPKILLSESGWCRLSIPMPPSIVDLKDGELSLEIQLSPTGRFFSLSTPIAIIPNPPDPAFLEALFNRQLYANQVCGASFALVPQNENNILVVIYHWVLDSITARQFKQLYQRFLVAIFTLSQEVSKMIETYPKRNE</sequence>